<accession>A0A1E7WW11</accession>
<sequence length="80" mass="8806">MNVNFCWLEGYAMMLILAAAVLASASAEGVEKKSVLDFIHGMHRNDDGDMSFLFSGDHRRPECLVNTGFSKKHPLVPPSP</sequence>
<comment type="caution">
    <text evidence="2">The sequence shown here is derived from an EMBL/GenBank/DDBJ whole genome shotgun (WGS) entry which is preliminary data.</text>
</comment>
<evidence type="ECO:0000256" key="1">
    <source>
        <dbReference type="SAM" id="SignalP"/>
    </source>
</evidence>
<keyword evidence="3" id="KW-1185">Reference proteome</keyword>
<proteinExistence type="predicted"/>
<protein>
    <submittedName>
        <fullName evidence="2">Uncharacterized protein</fullName>
    </submittedName>
</protein>
<keyword evidence="1" id="KW-0732">Signal</keyword>
<gene>
    <name evidence="2" type="ORF">DUPY_16810</name>
</gene>
<dbReference type="AlphaFoldDB" id="A0A1E7WW11"/>
<feature type="signal peptide" evidence="1">
    <location>
        <begin position="1"/>
        <end position="27"/>
    </location>
</feature>
<dbReference type="EMBL" id="LROM01000071">
    <property type="protein sequence ID" value="OFA03866.1"/>
    <property type="molecule type" value="Genomic_DNA"/>
</dbReference>
<reference evidence="3" key="1">
    <citation type="journal article" date="2016" name="Front. Microbiol.">
        <title>Molecular Keys to the Janthinobacterium and Duganella spp. Interaction with the Plant Pathogen Fusarium graminearum.</title>
        <authorList>
            <person name="Haack F.S."/>
            <person name="Poehlein A."/>
            <person name="Kroger C."/>
            <person name="Voigt C.A."/>
            <person name="Piepenbring M."/>
            <person name="Bode H.B."/>
            <person name="Daniel R."/>
            <person name="Schafer W."/>
            <person name="Streit W.R."/>
        </authorList>
    </citation>
    <scope>NUCLEOTIDE SEQUENCE [LARGE SCALE GENOMIC DNA]</scope>
    <source>
        <strain evidence="3">T54</strain>
    </source>
</reference>
<organism evidence="2 3">
    <name type="scientific">Duganella phyllosphaerae</name>
    <dbReference type="NCBI Taxonomy" id="762836"/>
    <lineage>
        <taxon>Bacteria</taxon>
        <taxon>Pseudomonadati</taxon>
        <taxon>Pseudomonadota</taxon>
        <taxon>Betaproteobacteria</taxon>
        <taxon>Burkholderiales</taxon>
        <taxon>Oxalobacteraceae</taxon>
        <taxon>Telluria group</taxon>
        <taxon>Duganella</taxon>
    </lineage>
</organism>
<dbReference type="RefSeq" id="WP_070247389.1">
    <property type="nucleotide sequence ID" value="NZ_LROM01000071.1"/>
</dbReference>
<evidence type="ECO:0000313" key="3">
    <source>
        <dbReference type="Proteomes" id="UP000175989"/>
    </source>
</evidence>
<dbReference type="Proteomes" id="UP000175989">
    <property type="component" value="Unassembled WGS sequence"/>
</dbReference>
<feature type="chain" id="PRO_5009207804" evidence="1">
    <location>
        <begin position="28"/>
        <end position="80"/>
    </location>
</feature>
<evidence type="ECO:0000313" key="2">
    <source>
        <dbReference type="EMBL" id="OFA03866.1"/>
    </source>
</evidence>
<name>A0A1E7WW11_9BURK</name>